<evidence type="ECO:0000313" key="7">
    <source>
        <dbReference type="Proteomes" id="UP000309174"/>
    </source>
</evidence>
<keyword evidence="3" id="KW-0804">Transcription</keyword>
<dbReference type="InterPro" id="IPR039422">
    <property type="entry name" value="MarR/SlyA-like"/>
</dbReference>
<protein>
    <submittedName>
        <fullName evidence="6">MarR family transcriptional regulator</fullName>
    </submittedName>
</protein>
<dbReference type="Gene3D" id="1.10.10.10">
    <property type="entry name" value="Winged helix-like DNA-binding domain superfamily/Winged helix DNA-binding domain"/>
    <property type="match status" value="1"/>
</dbReference>
<evidence type="ECO:0000259" key="5">
    <source>
        <dbReference type="PROSITE" id="PS50995"/>
    </source>
</evidence>
<dbReference type="InterPro" id="IPR023187">
    <property type="entry name" value="Tscrpt_reg_MarR-type_CS"/>
</dbReference>
<dbReference type="AlphaFoldDB" id="A0A5C4JGM9"/>
<dbReference type="InterPro" id="IPR036390">
    <property type="entry name" value="WH_DNA-bd_sf"/>
</dbReference>
<reference evidence="6 7" key="1">
    <citation type="submission" date="2019-05" db="EMBL/GenBank/DDBJ databases">
        <title>Draft genome sequence of Actinomadura sp. 14C53.</title>
        <authorList>
            <person name="Saricaoglu S."/>
            <person name="Isik K."/>
        </authorList>
    </citation>
    <scope>NUCLEOTIDE SEQUENCE [LARGE SCALE GENOMIC DNA]</scope>
    <source>
        <strain evidence="6 7">14C53</strain>
    </source>
</reference>
<dbReference type="GO" id="GO:0003700">
    <property type="term" value="F:DNA-binding transcription factor activity"/>
    <property type="evidence" value="ECO:0007669"/>
    <property type="project" value="InterPro"/>
</dbReference>
<dbReference type="PRINTS" id="PR00598">
    <property type="entry name" value="HTHMARR"/>
</dbReference>
<feature type="compositionally biased region" description="Low complexity" evidence="4">
    <location>
        <begin position="1"/>
        <end position="15"/>
    </location>
</feature>
<dbReference type="Pfam" id="PF12802">
    <property type="entry name" value="MarR_2"/>
    <property type="match status" value="1"/>
</dbReference>
<sequence length="236" mass="25653">MVDVDPAARGPPVARGGPGDRHARRYGGQGRGQAGHLECTSAGHLGHALLLSVVAAAAHFRPHEKVSDETIPDGPTMGPMLDDLVVRILAEDGDAALRHVGLGMLLATAHNQSREGMNDELRPLDVDVRGLSMLLALDLYGPSSQRRLIDLSGIDKSTMVRIIDELEDGGLVRRERAPQDRRAYSITLTPEGERTLASARRVAVDVGERLFGWLRPDERDQLVGLLRRLAEHTAPR</sequence>
<keyword evidence="2" id="KW-0238">DNA-binding</keyword>
<accession>A0A5C4JGM9</accession>
<keyword evidence="7" id="KW-1185">Reference proteome</keyword>
<evidence type="ECO:0000313" key="6">
    <source>
        <dbReference type="EMBL" id="TMR04808.1"/>
    </source>
</evidence>
<comment type="caution">
    <text evidence="6">The sequence shown here is derived from an EMBL/GenBank/DDBJ whole genome shotgun (WGS) entry which is preliminary data.</text>
</comment>
<name>A0A5C4JGM9_9ACTN</name>
<evidence type="ECO:0000256" key="4">
    <source>
        <dbReference type="SAM" id="MobiDB-lite"/>
    </source>
</evidence>
<feature type="region of interest" description="Disordered" evidence="4">
    <location>
        <begin position="1"/>
        <end position="35"/>
    </location>
</feature>
<dbReference type="Proteomes" id="UP000309174">
    <property type="component" value="Unassembled WGS sequence"/>
</dbReference>
<evidence type="ECO:0000256" key="1">
    <source>
        <dbReference type="ARBA" id="ARBA00023015"/>
    </source>
</evidence>
<dbReference type="PANTHER" id="PTHR33164">
    <property type="entry name" value="TRANSCRIPTIONAL REGULATOR, MARR FAMILY"/>
    <property type="match status" value="1"/>
</dbReference>
<feature type="domain" description="HTH marR-type" evidence="5">
    <location>
        <begin position="99"/>
        <end position="231"/>
    </location>
</feature>
<organism evidence="6 7">
    <name type="scientific">Actinomadura soli</name>
    <dbReference type="NCBI Taxonomy" id="2508997"/>
    <lineage>
        <taxon>Bacteria</taxon>
        <taxon>Bacillati</taxon>
        <taxon>Actinomycetota</taxon>
        <taxon>Actinomycetes</taxon>
        <taxon>Streptosporangiales</taxon>
        <taxon>Thermomonosporaceae</taxon>
        <taxon>Actinomadura</taxon>
    </lineage>
</organism>
<dbReference type="PROSITE" id="PS50995">
    <property type="entry name" value="HTH_MARR_2"/>
    <property type="match status" value="1"/>
</dbReference>
<dbReference type="EMBL" id="VCKW01000028">
    <property type="protein sequence ID" value="TMR04808.1"/>
    <property type="molecule type" value="Genomic_DNA"/>
</dbReference>
<dbReference type="OrthoDB" id="391755at2"/>
<dbReference type="InterPro" id="IPR000835">
    <property type="entry name" value="HTH_MarR-typ"/>
</dbReference>
<evidence type="ECO:0000256" key="2">
    <source>
        <dbReference type="ARBA" id="ARBA00023125"/>
    </source>
</evidence>
<dbReference type="GO" id="GO:0006950">
    <property type="term" value="P:response to stress"/>
    <property type="evidence" value="ECO:0007669"/>
    <property type="project" value="TreeGrafter"/>
</dbReference>
<dbReference type="SUPFAM" id="SSF46785">
    <property type="entry name" value="Winged helix' DNA-binding domain"/>
    <property type="match status" value="1"/>
</dbReference>
<dbReference type="PANTHER" id="PTHR33164:SF99">
    <property type="entry name" value="MARR FAMILY REGULATORY PROTEIN"/>
    <property type="match status" value="1"/>
</dbReference>
<dbReference type="PROSITE" id="PS01117">
    <property type="entry name" value="HTH_MARR_1"/>
    <property type="match status" value="1"/>
</dbReference>
<gene>
    <name evidence="6" type="ORF">ETD83_07900</name>
</gene>
<evidence type="ECO:0000256" key="3">
    <source>
        <dbReference type="ARBA" id="ARBA00023163"/>
    </source>
</evidence>
<dbReference type="SMART" id="SM00347">
    <property type="entry name" value="HTH_MARR"/>
    <property type="match status" value="1"/>
</dbReference>
<proteinExistence type="predicted"/>
<dbReference type="GO" id="GO:0003677">
    <property type="term" value="F:DNA binding"/>
    <property type="evidence" value="ECO:0007669"/>
    <property type="project" value="UniProtKB-KW"/>
</dbReference>
<dbReference type="InterPro" id="IPR036388">
    <property type="entry name" value="WH-like_DNA-bd_sf"/>
</dbReference>
<keyword evidence="1" id="KW-0805">Transcription regulation</keyword>